<dbReference type="InterPro" id="IPR038765">
    <property type="entry name" value="Papain-like_cys_pep_sf"/>
</dbReference>
<gene>
    <name evidence="3" type="ORF">GSI_09289</name>
</gene>
<sequence>MVETRPTPATPQEIAELDILRGMMGDTMDADVALALLRQHGGNIDKAAGALLEGETPDAVDPSIYADLPTLEPLDTPMPGPRTPPPSRPENAVIDLTKDDDDKELARALQASLEDQGTTTFGPSNRAPDPNWAMVSSNVEAGAPSEMSQDDQAMSRAIEASLSYNMNEDTFEELPLEEKVRKGDTPVALRPTSSGLVYAALLVHGLAFIPQFRQTLARWAPLPAVEGSTDIYLPESGPARQAWVLTEMMVNMDLAVLGELNVDDGLRDLAADPWTSPAERLGDVTSKFYERIVYTVQNVLQYNNCHNPQREQRRLMMLSHGYHDAPPDDPNTENLCYVKVSVGPTPDLNDLVSALAAEFAPPETAKLKAVARRHVIFEPSDIIAFQLVRDGALPSYDAASAGRKAERVPFRYPASVFLDQFMRESYDLANVKRAEQRVLWEEVKELEGKKKQLLHFNDKDVLADLQSCLYYYENVAESDGDAAREQEIKANKKRLAKIIGKIQQEAKSIDAAIESKRTEAHSKLDCPELQQHRYDLRVVLVHDGLYGRNHLYSYIKQKGQWWKTLDYSVTKVSEETVLADATGLHLSAGPYFLLYSKAVSEEEENVRVNWPDNLKNSVKHNNRAFLRDLPEDLAAQVFDPNSPPTSPSIIPATPSEITIASDIVEPPESRGEPMDTTTD</sequence>
<dbReference type="Pfam" id="PF00443">
    <property type="entry name" value="UCH"/>
    <property type="match status" value="1"/>
</dbReference>
<reference evidence="3 4" key="1">
    <citation type="journal article" date="2015" name="Sci. Rep.">
        <title>Chromosome-level genome map provides insights into diverse defense mechanisms in the medicinal fungus Ganoderma sinense.</title>
        <authorList>
            <person name="Zhu Y."/>
            <person name="Xu J."/>
            <person name="Sun C."/>
            <person name="Zhou S."/>
            <person name="Xu H."/>
            <person name="Nelson D.R."/>
            <person name="Qian J."/>
            <person name="Song J."/>
            <person name="Luo H."/>
            <person name="Xiang L."/>
            <person name="Li Y."/>
            <person name="Xu Z."/>
            <person name="Ji A."/>
            <person name="Wang L."/>
            <person name="Lu S."/>
            <person name="Hayward A."/>
            <person name="Sun W."/>
            <person name="Li X."/>
            <person name="Schwartz D.C."/>
            <person name="Wang Y."/>
            <person name="Chen S."/>
        </authorList>
    </citation>
    <scope>NUCLEOTIDE SEQUENCE [LARGE SCALE GENOMIC DNA]</scope>
    <source>
        <strain evidence="3 4">ZZ0214-1</strain>
    </source>
</reference>
<dbReference type="GO" id="GO:0004843">
    <property type="term" value="F:cysteine-type deubiquitinase activity"/>
    <property type="evidence" value="ECO:0007669"/>
    <property type="project" value="InterPro"/>
</dbReference>
<feature type="compositionally biased region" description="Low complexity" evidence="1">
    <location>
        <begin position="647"/>
        <end position="659"/>
    </location>
</feature>
<dbReference type="InterPro" id="IPR055335">
    <property type="entry name" value="Ucp6/RUP1"/>
</dbReference>
<dbReference type="Gene3D" id="6.10.140.100">
    <property type="match status" value="1"/>
</dbReference>
<dbReference type="PANTHER" id="PTHR39597:SF1">
    <property type="entry name" value="UBA DOMAIN-CONTAINING PROTEIN RUP1"/>
    <property type="match status" value="1"/>
</dbReference>
<feature type="compositionally biased region" description="Polar residues" evidence="1">
    <location>
        <begin position="114"/>
        <end position="123"/>
    </location>
</feature>
<dbReference type="GO" id="GO:0016579">
    <property type="term" value="P:protein deubiquitination"/>
    <property type="evidence" value="ECO:0007669"/>
    <property type="project" value="InterPro"/>
</dbReference>
<dbReference type="PROSITE" id="PS50330">
    <property type="entry name" value="UIM"/>
    <property type="match status" value="1"/>
</dbReference>
<dbReference type="PANTHER" id="PTHR39597">
    <property type="entry name" value="UBA DOMAIN-CONTAINING PROTEIN RUP1"/>
    <property type="match status" value="1"/>
</dbReference>
<protein>
    <recommendedName>
        <fullName evidence="2">Peptidase C19 ubiquitin carboxyl-terminal hydrolase domain-containing protein</fullName>
    </recommendedName>
</protein>
<dbReference type="InterPro" id="IPR003903">
    <property type="entry name" value="UIM_dom"/>
</dbReference>
<dbReference type="AlphaFoldDB" id="A0A2G8S639"/>
<dbReference type="Proteomes" id="UP000230002">
    <property type="component" value="Unassembled WGS sequence"/>
</dbReference>
<dbReference type="SUPFAM" id="SSF54001">
    <property type="entry name" value="Cysteine proteinases"/>
    <property type="match status" value="1"/>
</dbReference>
<dbReference type="InterPro" id="IPR001394">
    <property type="entry name" value="Peptidase_C19_UCH"/>
</dbReference>
<evidence type="ECO:0000256" key="1">
    <source>
        <dbReference type="SAM" id="MobiDB-lite"/>
    </source>
</evidence>
<feature type="region of interest" description="Disordered" evidence="1">
    <location>
        <begin position="69"/>
        <end position="90"/>
    </location>
</feature>
<name>A0A2G8S639_9APHY</name>
<evidence type="ECO:0000259" key="2">
    <source>
        <dbReference type="Pfam" id="PF00443"/>
    </source>
</evidence>
<proteinExistence type="predicted"/>
<accession>A0A2G8S639</accession>
<keyword evidence="4" id="KW-1185">Reference proteome</keyword>
<dbReference type="STRING" id="1077348.A0A2G8S639"/>
<feature type="region of interest" description="Disordered" evidence="1">
    <location>
        <begin position="639"/>
        <end position="679"/>
    </location>
</feature>
<organism evidence="3 4">
    <name type="scientific">Ganoderma sinense ZZ0214-1</name>
    <dbReference type="NCBI Taxonomy" id="1077348"/>
    <lineage>
        <taxon>Eukaryota</taxon>
        <taxon>Fungi</taxon>
        <taxon>Dikarya</taxon>
        <taxon>Basidiomycota</taxon>
        <taxon>Agaricomycotina</taxon>
        <taxon>Agaricomycetes</taxon>
        <taxon>Polyporales</taxon>
        <taxon>Polyporaceae</taxon>
        <taxon>Ganoderma</taxon>
    </lineage>
</organism>
<dbReference type="EMBL" id="AYKW01000023">
    <property type="protein sequence ID" value="PIL29240.1"/>
    <property type="molecule type" value="Genomic_DNA"/>
</dbReference>
<feature type="region of interest" description="Disordered" evidence="1">
    <location>
        <begin position="114"/>
        <end position="133"/>
    </location>
</feature>
<feature type="compositionally biased region" description="Pro residues" evidence="1">
    <location>
        <begin position="76"/>
        <end position="88"/>
    </location>
</feature>
<evidence type="ECO:0000313" key="3">
    <source>
        <dbReference type="EMBL" id="PIL29240.1"/>
    </source>
</evidence>
<dbReference type="Gene3D" id="3.90.70.10">
    <property type="entry name" value="Cysteine proteinases"/>
    <property type="match status" value="1"/>
</dbReference>
<dbReference type="OrthoDB" id="443682at2759"/>
<comment type="caution">
    <text evidence="3">The sequence shown here is derived from an EMBL/GenBank/DDBJ whole genome shotgun (WGS) entry which is preliminary data.</text>
</comment>
<evidence type="ECO:0000313" key="4">
    <source>
        <dbReference type="Proteomes" id="UP000230002"/>
    </source>
</evidence>
<feature type="domain" description="Peptidase C19 ubiquitin carboxyl-terminal hydrolase" evidence="2">
    <location>
        <begin position="497"/>
        <end position="595"/>
    </location>
</feature>